<sequence>MVLEHSDPPEVVERLANISVDAALATALQECKQELDMILADQARFPVTYNHYFTTMLQKQRQRKHEKHAERATQASRIERHHNTALHVYYDPALMKKAMADFIEPSMDTFTSEEALDKQKAYYKDELKYFINVVAKQIIERHLVEPLPDRIVSPLIIHQLTNDEWALGFERWRWCWKRDRKLAQSKNRRLASQEQDHQLRLGISYGTTASRNLVTHSACLLYRPYSKERERCQRWKQLVYKLLHFNLQGLLRKHGWSLMDNQNNAYSSIECSSTHIFGCVDQHASGTRILRSGSLLIILHHQGKGKKGNRATEEQEVKYAGPYKDDD</sequence>
<dbReference type="Proteomes" id="UP000800036">
    <property type="component" value="Unassembled WGS sequence"/>
</dbReference>
<evidence type="ECO:0000313" key="2">
    <source>
        <dbReference type="EMBL" id="KAF1977112.1"/>
    </source>
</evidence>
<accession>A0A6A5VN14</accession>
<reference evidence="2" key="1">
    <citation type="journal article" date="2020" name="Stud. Mycol.">
        <title>101 Dothideomycetes genomes: a test case for predicting lifestyles and emergence of pathogens.</title>
        <authorList>
            <person name="Haridas S."/>
            <person name="Albert R."/>
            <person name="Binder M."/>
            <person name="Bloem J."/>
            <person name="Labutti K."/>
            <person name="Salamov A."/>
            <person name="Andreopoulos B."/>
            <person name="Baker S."/>
            <person name="Barry K."/>
            <person name="Bills G."/>
            <person name="Bluhm B."/>
            <person name="Cannon C."/>
            <person name="Castanera R."/>
            <person name="Culley D."/>
            <person name="Daum C."/>
            <person name="Ezra D."/>
            <person name="Gonzalez J."/>
            <person name="Henrissat B."/>
            <person name="Kuo A."/>
            <person name="Liang C."/>
            <person name="Lipzen A."/>
            <person name="Lutzoni F."/>
            <person name="Magnuson J."/>
            <person name="Mondo S."/>
            <person name="Nolan M."/>
            <person name="Ohm R."/>
            <person name="Pangilinan J."/>
            <person name="Park H.-J."/>
            <person name="Ramirez L."/>
            <person name="Alfaro M."/>
            <person name="Sun H."/>
            <person name="Tritt A."/>
            <person name="Yoshinaga Y."/>
            <person name="Zwiers L.-H."/>
            <person name="Turgeon B."/>
            <person name="Goodwin S."/>
            <person name="Spatafora J."/>
            <person name="Crous P."/>
            <person name="Grigoriev I."/>
        </authorList>
    </citation>
    <scope>NUCLEOTIDE SEQUENCE</scope>
    <source>
        <strain evidence="2">CBS 107.79</strain>
    </source>
</reference>
<keyword evidence="3" id="KW-1185">Reference proteome</keyword>
<organism evidence="2 3">
    <name type="scientific">Bimuria novae-zelandiae CBS 107.79</name>
    <dbReference type="NCBI Taxonomy" id="1447943"/>
    <lineage>
        <taxon>Eukaryota</taxon>
        <taxon>Fungi</taxon>
        <taxon>Dikarya</taxon>
        <taxon>Ascomycota</taxon>
        <taxon>Pezizomycotina</taxon>
        <taxon>Dothideomycetes</taxon>
        <taxon>Pleosporomycetidae</taxon>
        <taxon>Pleosporales</taxon>
        <taxon>Massarineae</taxon>
        <taxon>Didymosphaeriaceae</taxon>
        <taxon>Bimuria</taxon>
    </lineage>
</organism>
<evidence type="ECO:0000313" key="3">
    <source>
        <dbReference type="Proteomes" id="UP000800036"/>
    </source>
</evidence>
<feature type="region of interest" description="Disordered" evidence="1">
    <location>
        <begin position="306"/>
        <end position="327"/>
    </location>
</feature>
<gene>
    <name evidence="2" type="ORF">BU23DRAFT_565258</name>
</gene>
<name>A0A6A5VN14_9PLEO</name>
<proteinExistence type="predicted"/>
<dbReference type="AlphaFoldDB" id="A0A6A5VN14"/>
<evidence type="ECO:0000256" key="1">
    <source>
        <dbReference type="SAM" id="MobiDB-lite"/>
    </source>
</evidence>
<protein>
    <submittedName>
        <fullName evidence="2">Uncharacterized protein</fullName>
    </submittedName>
</protein>
<dbReference type="EMBL" id="ML976664">
    <property type="protein sequence ID" value="KAF1977112.1"/>
    <property type="molecule type" value="Genomic_DNA"/>
</dbReference>
<dbReference type="OrthoDB" id="3793908at2759"/>